<feature type="domain" description="HTH araC/xylS-type" evidence="4">
    <location>
        <begin position="203"/>
        <end position="302"/>
    </location>
</feature>
<gene>
    <name evidence="5" type="ORF">J2S41_004231</name>
</gene>
<dbReference type="InterPro" id="IPR020449">
    <property type="entry name" value="Tscrpt_reg_AraC-type_HTH"/>
</dbReference>
<dbReference type="PANTHER" id="PTHR46796">
    <property type="entry name" value="HTH-TYPE TRANSCRIPTIONAL ACTIVATOR RHAS-RELATED"/>
    <property type="match status" value="1"/>
</dbReference>
<accession>A0AAE4CAU9</accession>
<dbReference type="EMBL" id="JAVDYB010000001">
    <property type="protein sequence ID" value="MDR7277453.1"/>
    <property type="molecule type" value="Genomic_DNA"/>
</dbReference>
<reference evidence="5" key="1">
    <citation type="submission" date="2023-07" db="EMBL/GenBank/DDBJ databases">
        <title>Sequencing the genomes of 1000 actinobacteria strains.</title>
        <authorList>
            <person name="Klenk H.-P."/>
        </authorList>
    </citation>
    <scope>NUCLEOTIDE SEQUENCE</scope>
    <source>
        <strain evidence="5">DSM 44707</strain>
    </source>
</reference>
<dbReference type="InterPro" id="IPR009057">
    <property type="entry name" value="Homeodomain-like_sf"/>
</dbReference>
<dbReference type="SUPFAM" id="SSF46689">
    <property type="entry name" value="Homeodomain-like"/>
    <property type="match status" value="1"/>
</dbReference>
<proteinExistence type="predicted"/>
<dbReference type="Pfam" id="PF02311">
    <property type="entry name" value="AraC_binding"/>
    <property type="match status" value="1"/>
</dbReference>
<dbReference type="Pfam" id="PF12833">
    <property type="entry name" value="HTH_18"/>
    <property type="match status" value="1"/>
</dbReference>
<dbReference type="Gene3D" id="1.10.10.60">
    <property type="entry name" value="Homeodomain-like"/>
    <property type="match status" value="1"/>
</dbReference>
<dbReference type="GO" id="GO:0003700">
    <property type="term" value="F:DNA-binding transcription factor activity"/>
    <property type="evidence" value="ECO:0007669"/>
    <property type="project" value="InterPro"/>
</dbReference>
<dbReference type="InterPro" id="IPR018060">
    <property type="entry name" value="HTH_AraC"/>
</dbReference>
<comment type="caution">
    <text evidence="5">The sequence shown here is derived from an EMBL/GenBank/DDBJ whole genome shotgun (WGS) entry which is preliminary data.</text>
</comment>
<name>A0AAE4CAU9_9ACTN</name>
<keyword evidence="2 5" id="KW-0238">DNA-binding</keyword>
<evidence type="ECO:0000259" key="4">
    <source>
        <dbReference type="PROSITE" id="PS01124"/>
    </source>
</evidence>
<dbReference type="SMART" id="SM00342">
    <property type="entry name" value="HTH_ARAC"/>
    <property type="match status" value="1"/>
</dbReference>
<evidence type="ECO:0000313" key="6">
    <source>
        <dbReference type="Proteomes" id="UP001183643"/>
    </source>
</evidence>
<dbReference type="GO" id="GO:0043565">
    <property type="term" value="F:sequence-specific DNA binding"/>
    <property type="evidence" value="ECO:0007669"/>
    <property type="project" value="InterPro"/>
</dbReference>
<keyword evidence="3" id="KW-0804">Transcription</keyword>
<dbReference type="PRINTS" id="PR00032">
    <property type="entry name" value="HTHARAC"/>
</dbReference>
<evidence type="ECO:0000313" key="5">
    <source>
        <dbReference type="EMBL" id="MDR7277453.1"/>
    </source>
</evidence>
<dbReference type="AlphaFoldDB" id="A0AAE4CAU9"/>
<dbReference type="InterPro" id="IPR003313">
    <property type="entry name" value="AraC-bd"/>
</dbReference>
<keyword evidence="1" id="KW-0805">Transcription regulation</keyword>
<keyword evidence="6" id="KW-1185">Reference proteome</keyword>
<evidence type="ECO:0000256" key="1">
    <source>
        <dbReference type="ARBA" id="ARBA00023015"/>
    </source>
</evidence>
<organism evidence="5 6">
    <name type="scientific">Catenuloplanes atrovinosus</name>
    <dbReference type="NCBI Taxonomy" id="137266"/>
    <lineage>
        <taxon>Bacteria</taxon>
        <taxon>Bacillati</taxon>
        <taxon>Actinomycetota</taxon>
        <taxon>Actinomycetes</taxon>
        <taxon>Micromonosporales</taxon>
        <taxon>Micromonosporaceae</taxon>
        <taxon>Catenuloplanes</taxon>
    </lineage>
</organism>
<protein>
    <submittedName>
        <fullName evidence="5">AraC-like DNA-binding protein</fullName>
    </submittedName>
</protein>
<dbReference type="InterPro" id="IPR050204">
    <property type="entry name" value="AraC_XylS_family_regulators"/>
</dbReference>
<evidence type="ECO:0000256" key="3">
    <source>
        <dbReference type="ARBA" id="ARBA00023163"/>
    </source>
</evidence>
<dbReference type="Proteomes" id="UP001183643">
    <property type="component" value="Unassembled WGS sequence"/>
</dbReference>
<sequence>MSASRGTLRLDTARLDDGALDGWQREIGLPLPTFTQDTTGGARVRSRSSRARDVAVMDFHTTTRVRASGTPGGGELRLHLVRRGTWTFQHDRATVPVPAGRFLLGRSTGMTGFDVDPGTSTRTVGLAPGAIAPLPADAPVTGSAGTPEVRLLLAHTSLLHDTIDHLTDAGVDAARNATVELMRGVLHRYVDGTEPALSPALARAARDLADRHLTDAALTPALLARHLHVSVRTLHRAFATTGEPVSAYIRRRRLEAARAALTAPHPLPVSAIAARWHFSDSSHFIRAFRRHYGQTPARYARDLSAH</sequence>
<evidence type="ECO:0000256" key="2">
    <source>
        <dbReference type="ARBA" id="ARBA00023125"/>
    </source>
</evidence>
<dbReference type="RefSeq" id="WP_310369767.1">
    <property type="nucleotide sequence ID" value="NZ_JAVDYB010000001.1"/>
</dbReference>
<dbReference type="PROSITE" id="PS01124">
    <property type="entry name" value="HTH_ARAC_FAMILY_2"/>
    <property type="match status" value="1"/>
</dbReference>